<protein>
    <recommendedName>
        <fullName evidence="4">Aflatoxin regulatory protein domain-containing protein</fullName>
    </recommendedName>
</protein>
<gene>
    <name evidence="2" type="ORF">AJ79_09171</name>
</gene>
<name>A0A2B7WLW2_9EURO</name>
<dbReference type="AlphaFoldDB" id="A0A2B7WLW2"/>
<feature type="region of interest" description="Disordered" evidence="1">
    <location>
        <begin position="34"/>
        <end position="60"/>
    </location>
</feature>
<evidence type="ECO:0000313" key="3">
    <source>
        <dbReference type="Proteomes" id="UP000223968"/>
    </source>
</evidence>
<keyword evidence="3" id="KW-1185">Reference proteome</keyword>
<dbReference type="EMBL" id="PDNB01000246">
    <property type="protein sequence ID" value="PGG97501.1"/>
    <property type="molecule type" value="Genomic_DNA"/>
</dbReference>
<dbReference type="OrthoDB" id="3790821at2759"/>
<organism evidence="2 3">
    <name type="scientific">Helicocarpus griseus UAMH5409</name>
    <dbReference type="NCBI Taxonomy" id="1447875"/>
    <lineage>
        <taxon>Eukaryota</taxon>
        <taxon>Fungi</taxon>
        <taxon>Dikarya</taxon>
        <taxon>Ascomycota</taxon>
        <taxon>Pezizomycotina</taxon>
        <taxon>Eurotiomycetes</taxon>
        <taxon>Eurotiomycetidae</taxon>
        <taxon>Onygenales</taxon>
        <taxon>Ajellomycetaceae</taxon>
        <taxon>Helicocarpus</taxon>
    </lineage>
</organism>
<evidence type="ECO:0000313" key="2">
    <source>
        <dbReference type="EMBL" id="PGG97501.1"/>
    </source>
</evidence>
<proteinExistence type="predicted"/>
<evidence type="ECO:0000256" key="1">
    <source>
        <dbReference type="SAM" id="MobiDB-lite"/>
    </source>
</evidence>
<reference evidence="2 3" key="1">
    <citation type="submission" date="2017-10" db="EMBL/GenBank/DDBJ databases">
        <title>Comparative genomics in systemic dimorphic fungi from Ajellomycetaceae.</title>
        <authorList>
            <person name="Munoz J.F."/>
            <person name="Mcewen J.G."/>
            <person name="Clay O.K."/>
            <person name="Cuomo C.A."/>
        </authorList>
    </citation>
    <scope>NUCLEOTIDE SEQUENCE [LARGE SCALE GENOMIC DNA]</scope>
    <source>
        <strain evidence="2 3">UAMH5409</strain>
    </source>
</reference>
<dbReference type="Proteomes" id="UP000223968">
    <property type="component" value="Unassembled WGS sequence"/>
</dbReference>
<sequence length="315" mass="34582">MEDAHFVSDTSISDFVDMIPNGFDIEDMVSLDRFPGPFTSSSHSGEGPPPSRDSQLQFNDIGVHSPSESDCILPSVLSTNEAMPLSPRGPLNLSEVVGRAQLELCESHQQGFSEARNLISSSGGTTIPSTISHCHCLSRAFSLLEDIESMLRQKKPNAIDAILSVQKRALAHGGRMIECEQCTTLSASMFLLSLLSEKLVILFRKIASSCSTDQQADQNLESTVWSPNPNNGQKKICLGEFEMESVNEWGPVANVLLFMQSKRLLWMLGRLKSLAVKSGWQTHLLIVLEADKHMNSLLRSISADKNMFGTNNNDA</sequence>
<accession>A0A2B7WLW2</accession>
<evidence type="ECO:0008006" key="4">
    <source>
        <dbReference type="Google" id="ProtNLM"/>
    </source>
</evidence>
<comment type="caution">
    <text evidence="2">The sequence shown here is derived from an EMBL/GenBank/DDBJ whole genome shotgun (WGS) entry which is preliminary data.</text>
</comment>
<dbReference type="STRING" id="1447875.A0A2B7WLW2"/>